<proteinExistence type="predicted"/>
<sequence length="227" mass="25710">MPKAIDLTGQMVGKLEVISLLPVRQDNCRLWFCFCHACGRHTIRKRPTLTDKKTKACGCLQGGAPDLRGQRFERLVVIQRVENDNRGNSRWLCRCSCGNQLCVLAGNLMSHTTKSCGCFRRERARALRLTHGKTGSGAHQSWGAMLARCSNPNSTAYKNYGGRGIRIEDERWLEFENFYADLGDRPDGTSIDRIDNDLGYFKENCRWATPKEQASNRRPAKKRKAKA</sequence>
<evidence type="ECO:0008006" key="2">
    <source>
        <dbReference type="Google" id="ProtNLM"/>
    </source>
</evidence>
<name>A0A0F9PLR9_9ZZZZ</name>
<dbReference type="EMBL" id="LAZR01002794">
    <property type="protein sequence ID" value="KKN25532.1"/>
    <property type="molecule type" value="Genomic_DNA"/>
</dbReference>
<evidence type="ECO:0000313" key="1">
    <source>
        <dbReference type="EMBL" id="KKN25532.1"/>
    </source>
</evidence>
<protein>
    <recommendedName>
        <fullName evidence="2">AP2/ERF domain-containing protein</fullName>
    </recommendedName>
</protein>
<comment type="caution">
    <text evidence="1">The sequence shown here is derived from an EMBL/GenBank/DDBJ whole genome shotgun (WGS) entry which is preliminary data.</text>
</comment>
<reference evidence="1" key="1">
    <citation type="journal article" date="2015" name="Nature">
        <title>Complex archaea that bridge the gap between prokaryotes and eukaryotes.</title>
        <authorList>
            <person name="Spang A."/>
            <person name="Saw J.H."/>
            <person name="Jorgensen S.L."/>
            <person name="Zaremba-Niedzwiedzka K."/>
            <person name="Martijn J."/>
            <person name="Lind A.E."/>
            <person name="van Eijk R."/>
            <person name="Schleper C."/>
            <person name="Guy L."/>
            <person name="Ettema T.J."/>
        </authorList>
    </citation>
    <scope>NUCLEOTIDE SEQUENCE</scope>
</reference>
<accession>A0A0F9PLR9</accession>
<gene>
    <name evidence="1" type="ORF">LCGC14_0883700</name>
</gene>
<dbReference type="AlphaFoldDB" id="A0A0F9PLR9"/>
<organism evidence="1">
    <name type="scientific">marine sediment metagenome</name>
    <dbReference type="NCBI Taxonomy" id="412755"/>
    <lineage>
        <taxon>unclassified sequences</taxon>
        <taxon>metagenomes</taxon>
        <taxon>ecological metagenomes</taxon>
    </lineage>
</organism>